<evidence type="ECO:0000313" key="4">
    <source>
        <dbReference type="Proteomes" id="UP001202328"/>
    </source>
</evidence>
<sequence length="120" mass="13683">MENSAPKEFKPETTEVKHVLVVKFKPETTEERIEELIKEFVKLTDVFKSIKNFIWGKDESIANMTGGNTHVFQLTFDTMEDVNAYIAHPAHMGFAKQLLEATDSIILMDYKPVTVTIPHA</sequence>
<feature type="domain" description="Stress-response A/B barrel" evidence="2">
    <location>
        <begin position="16"/>
        <end position="110"/>
    </location>
</feature>
<reference evidence="3" key="1">
    <citation type="submission" date="2022-04" db="EMBL/GenBank/DDBJ databases">
        <title>A functionally conserved STORR gene fusion in Papaver species that diverged 16.8 million years ago.</title>
        <authorList>
            <person name="Catania T."/>
        </authorList>
    </citation>
    <scope>NUCLEOTIDE SEQUENCE</scope>
    <source>
        <strain evidence="3">S-188037</strain>
    </source>
</reference>
<dbReference type="PANTHER" id="PTHR33178:SF10">
    <property type="entry name" value="STRESS-RESPONSE A_B BARREL DOMAIN-CONTAINING PROTEIN"/>
    <property type="match status" value="1"/>
</dbReference>
<dbReference type="InterPro" id="IPR044662">
    <property type="entry name" value="HS1/DABB1-like"/>
</dbReference>
<dbReference type="InterPro" id="IPR011008">
    <property type="entry name" value="Dimeric_a/b-barrel"/>
</dbReference>
<protein>
    <recommendedName>
        <fullName evidence="2">Stress-response A/B barrel domain-containing protein</fullName>
    </recommendedName>
</protein>
<comment type="subunit">
    <text evidence="1">Homodimer.</text>
</comment>
<dbReference type="EMBL" id="JAJJMB010001710">
    <property type="protein sequence ID" value="KAI3956061.1"/>
    <property type="molecule type" value="Genomic_DNA"/>
</dbReference>
<dbReference type="SUPFAM" id="SSF54909">
    <property type="entry name" value="Dimeric alpha+beta barrel"/>
    <property type="match status" value="1"/>
</dbReference>
<evidence type="ECO:0000259" key="2">
    <source>
        <dbReference type="PROSITE" id="PS51502"/>
    </source>
</evidence>
<dbReference type="Pfam" id="PF07876">
    <property type="entry name" value="Dabb"/>
    <property type="match status" value="1"/>
</dbReference>
<accession>A0AAD4THF9</accession>
<evidence type="ECO:0000313" key="3">
    <source>
        <dbReference type="EMBL" id="KAI3956061.1"/>
    </source>
</evidence>
<comment type="caution">
    <text evidence="3">The sequence shown here is derived from an EMBL/GenBank/DDBJ whole genome shotgun (WGS) entry which is preliminary data.</text>
</comment>
<dbReference type="SMART" id="SM00886">
    <property type="entry name" value="Dabb"/>
    <property type="match status" value="1"/>
</dbReference>
<proteinExistence type="predicted"/>
<dbReference type="InterPro" id="IPR013097">
    <property type="entry name" value="Dabb"/>
</dbReference>
<dbReference type="Gene3D" id="3.30.70.100">
    <property type="match status" value="1"/>
</dbReference>
<evidence type="ECO:0000256" key="1">
    <source>
        <dbReference type="ARBA" id="ARBA00011738"/>
    </source>
</evidence>
<gene>
    <name evidence="3" type="ORF">MKW98_027375</name>
</gene>
<dbReference type="Proteomes" id="UP001202328">
    <property type="component" value="Unassembled WGS sequence"/>
</dbReference>
<keyword evidence="4" id="KW-1185">Reference proteome</keyword>
<dbReference type="PROSITE" id="PS51502">
    <property type="entry name" value="S_R_A_B_BARREL"/>
    <property type="match status" value="1"/>
</dbReference>
<dbReference type="PANTHER" id="PTHR33178">
    <property type="match status" value="1"/>
</dbReference>
<dbReference type="AlphaFoldDB" id="A0AAD4THF9"/>
<organism evidence="3 4">
    <name type="scientific">Papaver atlanticum</name>
    <dbReference type="NCBI Taxonomy" id="357466"/>
    <lineage>
        <taxon>Eukaryota</taxon>
        <taxon>Viridiplantae</taxon>
        <taxon>Streptophyta</taxon>
        <taxon>Embryophyta</taxon>
        <taxon>Tracheophyta</taxon>
        <taxon>Spermatophyta</taxon>
        <taxon>Magnoliopsida</taxon>
        <taxon>Ranunculales</taxon>
        <taxon>Papaveraceae</taxon>
        <taxon>Papaveroideae</taxon>
        <taxon>Papaver</taxon>
    </lineage>
</organism>
<name>A0AAD4THF9_9MAGN</name>